<feature type="domain" description="Nif11" evidence="1">
    <location>
        <begin position="1"/>
        <end position="48"/>
    </location>
</feature>
<evidence type="ECO:0000313" key="2">
    <source>
        <dbReference type="EMBL" id="AVH79581.1"/>
    </source>
</evidence>
<reference evidence="2" key="1">
    <citation type="journal article" date="2018" name="Science">
        <title>Natural noncanonical protein splicing yields products with diverse ?-amino acid residues.</title>
        <authorList>
            <person name="Morinaka B.I."/>
            <person name="Lakis E."/>
            <person name="Verest M."/>
            <person name="Helf M.J."/>
            <person name="Scalvenzi T."/>
            <person name="Vagstad A.L."/>
            <person name="Sims J."/>
            <person name="Sunagawa S."/>
            <person name="Gugger M."/>
            <person name="Piel J."/>
        </authorList>
    </citation>
    <scope>NUCLEOTIDE SEQUENCE</scope>
    <source>
        <strain evidence="2">PCC 9448</strain>
    </source>
</reference>
<dbReference type="EMBL" id="MG373773">
    <property type="protein sequence ID" value="AVH79581.1"/>
    <property type="molecule type" value="Genomic_DNA"/>
</dbReference>
<dbReference type="NCBIfam" id="TIGR03798">
    <property type="entry name" value="leader_Nif11"/>
    <property type="match status" value="1"/>
</dbReference>
<evidence type="ECO:0000259" key="1">
    <source>
        <dbReference type="Pfam" id="PF07862"/>
    </source>
</evidence>
<protein>
    <submittedName>
        <fullName evidence="2">Nif11-type</fullName>
    </submittedName>
</protein>
<dbReference type="AlphaFoldDB" id="A0A2P0ZGI1"/>
<dbReference type="InterPro" id="IPR022516">
    <property type="entry name" value="CHP03798_Ocin"/>
</dbReference>
<accession>A0A2P0ZGI1</accession>
<dbReference type="Pfam" id="PF07862">
    <property type="entry name" value="Nif11"/>
    <property type="match status" value="1"/>
</dbReference>
<sequence length="120" mass="13791">MSLKNVKAFYERLVSDETFRDRLQSAPSEEDYSQVVFDAGYNFTPEEFEEYTSQLLESESADELKDLSKEELEAVFGGIIGDFIVQPLYGVTRPIWPIKPIWPIRPIRPQPLYGAVVNLD</sequence>
<organism evidence="2">
    <name type="scientific">Nostoc sp. PCC 9448</name>
    <dbReference type="NCBI Taxonomy" id="2099384"/>
    <lineage>
        <taxon>Bacteria</taxon>
        <taxon>Bacillati</taxon>
        <taxon>Cyanobacteriota</taxon>
        <taxon>Cyanophyceae</taxon>
        <taxon>Nostocales</taxon>
        <taxon>Nostocaceae</taxon>
        <taxon>Nostoc</taxon>
    </lineage>
</organism>
<dbReference type="InterPro" id="IPR012903">
    <property type="entry name" value="Nif11"/>
</dbReference>
<proteinExistence type="predicted"/>
<name>A0A2P0ZGI1_9NOSO</name>